<dbReference type="EMBL" id="KE345081">
    <property type="protein sequence ID" value="EXB93559.1"/>
    <property type="molecule type" value="Genomic_DNA"/>
</dbReference>
<reference evidence="2" key="1">
    <citation type="submission" date="2013-01" db="EMBL/GenBank/DDBJ databases">
        <title>Draft Genome Sequence of a Mulberry Tree, Morus notabilis C.K. Schneid.</title>
        <authorList>
            <person name="He N."/>
            <person name="Zhao S."/>
        </authorList>
    </citation>
    <scope>NUCLEOTIDE SEQUENCE</scope>
</reference>
<keyword evidence="2" id="KW-1185">Reference proteome</keyword>
<accession>W9RIQ4</accession>
<evidence type="ECO:0000313" key="1">
    <source>
        <dbReference type="EMBL" id="EXB93559.1"/>
    </source>
</evidence>
<dbReference type="AlphaFoldDB" id="W9RIQ4"/>
<protein>
    <recommendedName>
        <fullName evidence="3">Disease resistance protein</fullName>
    </recommendedName>
</protein>
<evidence type="ECO:0008006" key="3">
    <source>
        <dbReference type="Google" id="ProtNLM"/>
    </source>
</evidence>
<name>W9RIQ4_9ROSA</name>
<sequence>MLHSCRKLRMLPEGLQFVTGLKQLCLIPLLDEHAERLKPDGGPENYKIKHIQTVSFITTSMIEELCKRRGEEVKEEDH</sequence>
<gene>
    <name evidence="1" type="ORF">L484_014550</name>
</gene>
<dbReference type="Proteomes" id="UP000030645">
    <property type="component" value="Unassembled WGS sequence"/>
</dbReference>
<organism evidence="1 2">
    <name type="scientific">Morus notabilis</name>
    <dbReference type="NCBI Taxonomy" id="981085"/>
    <lineage>
        <taxon>Eukaryota</taxon>
        <taxon>Viridiplantae</taxon>
        <taxon>Streptophyta</taxon>
        <taxon>Embryophyta</taxon>
        <taxon>Tracheophyta</taxon>
        <taxon>Spermatophyta</taxon>
        <taxon>Magnoliopsida</taxon>
        <taxon>eudicotyledons</taxon>
        <taxon>Gunneridae</taxon>
        <taxon>Pentapetalae</taxon>
        <taxon>rosids</taxon>
        <taxon>fabids</taxon>
        <taxon>Rosales</taxon>
        <taxon>Moraceae</taxon>
        <taxon>Moreae</taxon>
        <taxon>Morus</taxon>
    </lineage>
</organism>
<evidence type="ECO:0000313" key="2">
    <source>
        <dbReference type="Proteomes" id="UP000030645"/>
    </source>
</evidence>
<proteinExistence type="predicted"/>